<evidence type="ECO:0000313" key="2">
    <source>
        <dbReference type="EMBL" id="ABV98809.1"/>
    </source>
</evidence>
<dbReference type="InterPro" id="IPR005135">
    <property type="entry name" value="Endo/exonuclease/phosphatase"/>
</dbReference>
<organism evidence="2">
    <name type="scientific">Salinispora arenicola (strain CNS-205)</name>
    <dbReference type="NCBI Taxonomy" id="391037"/>
    <lineage>
        <taxon>Bacteria</taxon>
        <taxon>Bacillati</taxon>
        <taxon>Actinomycetota</taxon>
        <taxon>Actinomycetes</taxon>
        <taxon>Micromonosporales</taxon>
        <taxon>Micromonosporaceae</taxon>
        <taxon>Salinispora</taxon>
    </lineage>
</organism>
<dbReference type="eggNOG" id="COG3568">
    <property type="taxonomic scope" value="Bacteria"/>
</dbReference>
<dbReference type="HOGENOM" id="CLU_879660_0_0_11"/>
<accession>A8M7D6</accession>
<sequence>MAAGSAFAPSASAVASTTTTYNTWQWNVAGNTMHHGSTTDGMVSGAVSSIVNRSADVVAFNELCWGQYKAIQAGLNSAGWPVDTTNYSRFATSRGPTAGICNGNEDFGNAIFSRQPLGLASKFTLPSDGSNERRNLLCDNLVSTPRVRFCTTHITTSSATGSNGLPNNVNQLNYVLDQLETYYAAGDTVIIAGDFNAQPHYGRLDSWYSTTLTTVNNGGNKGNYRELDDNDSGNCIGYGEWTATGTPGATPPCASSQPLAKIDLTFVREDKIVGGYRGDSLSISTNCTGIPATPDYPAGSCSDHRITIGTVTVVTS</sequence>
<keyword evidence="2" id="KW-0269">Exonuclease</keyword>
<gene>
    <name evidence="2" type="ordered locus">Sare_2985</name>
</gene>
<dbReference type="GO" id="GO:0004527">
    <property type="term" value="F:exonuclease activity"/>
    <property type="evidence" value="ECO:0007669"/>
    <property type="project" value="UniProtKB-KW"/>
</dbReference>
<dbReference type="Pfam" id="PF03372">
    <property type="entry name" value="Exo_endo_phos"/>
    <property type="match status" value="1"/>
</dbReference>
<dbReference type="Gene3D" id="3.60.10.10">
    <property type="entry name" value="Endonuclease/exonuclease/phosphatase"/>
    <property type="match status" value="1"/>
</dbReference>
<dbReference type="PATRIC" id="fig|391037.6.peg.3019"/>
<name>A8M7D6_SALAI</name>
<keyword evidence="2" id="KW-0540">Nuclease</keyword>
<dbReference type="GO" id="GO:0004519">
    <property type="term" value="F:endonuclease activity"/>
    <property type="evidence" value="ECO:0007669"/>
    <property type="project" value="UniProtKB-KW"/>
</dbReference>
<dbReference type="KEGG" id="saq:Sare_2985"/>
<protein>
    <submittedName>
        <fullName evidence="2">Endonuclease/exonuclease/phosphatase</fullName>
    </submittedName>
</protein>
<reference evidence="2" key="1">
    <citation type="submission" date="2007-10" db="EMBL/GenBank/DDBJ databases">
        <title>Complete sequence of Salinispora arenicola CNS-205.</title>
        <authorList>
            <consortium name="US DOE Joint Genome Institute"/>
            <person name="Copeland A."/>
            <person name="Lucas S."/>
            <person name="Lapidus A."/>
            <person name="Barry K."/>
            <person name="Glavina del Rio T."/>
            <person name="Dalin E."/>
            <person name="Tice H."/>
            <person name="Pitluck S."/>
            <person name="Foster B."/>
            <person name="Schmutz J."/>
            <person name="Larimer F."/>
            <person name="Land M."/>
            <person name="Hauser L."/>
            <person name="Kyrpides N."/>
            <person name="Ivanova N."/>
            <person name="Jensen P.R."/>
            <person name="Moore B.S."/>
            <person name="Penn K."/>
            <person name="Jenkins C."/>
            <person name="Udwary D."/>
            <person name="Xiang L."/>
            <person name="Gontang E."/>
            <person name="Richardson P."/>
        </authorList>
    </citation>
    <scope>NUCLEOTIDE SEQUENCE [LARGE SCALE GENOMIC DNA]</scope>
    <source>
        <strain evidence="2">CNS-205</strain>
    </source>
</reference>
<dbReference type="EMBL" id="CP000850">
    <property type="protein sequence ID" value="ABV98809.1"/>
    <property type="molecule type" value="Genomic_DNA"/>
</dbReference>
<keyword evidence="2" id="KW-0378">Hydrolase</keyword>
<dbReference type="SUPFAM" id="SSF56219">
    <property type="entry name" value="DNase I-like"/>
    <property type="match status" value="1"/>
</dbReference>
<proteinExistence type="predicted"/>
<dbReference type="InterPro" id="IPR036691">
    <property type="entry name" value="Endo/exonu/phosph_ase_sf"/>
</dbReference>
<keyword evidence="2" id="KW-0255">Endonuclease</keyword>
<feature type="domain" description="Endonuclease/exonuclease/phosphatase" evidence="1">
    <location>
        <begin position="25"/>
        <end position="304"/>
    </location>
</feature>
<dbReference type="OrthoDB" id="3531939at2"/>
<evidence type="ECO:0000259" key="1">
    <source>
        <dbReference type="Pfam" id="PF03372"/>
    </source>
</evidence>
<dbReference type="AlphaFoldDB" id="A8M7D6"/>